<evidence type="ECO:0000256" key="2">
    <source>
        <dbReference type="ARBA" id="ARBA00007520"/>
    </source>
</evidence>
<keyword evidence="7" id="KW-1185">Reference proteome</keyword>
<evidence type="ECO:0000313" key="7">
    <source>
        <dbReference type="Proteomes" id="UP000008066"/>
    </source>
</evidence>
<dbReference type="KEGG" id="cthr:CTHT_0055300"/>
<evidence type="ECO:0000256" key="4">
    <source>
        <dbReference type="ARBA" id="ARBA00022989"/>
    </source>
</evidence>
<organism evidence="7">
    <name type="scientific">Chaetomium thermophilum (strain DSM 1495 / CBS 144.50 / IMI 039719)</name>
    <name type="common">Thermochaetoides thermophila</name>
    <dbReference type="NCBI Taxonomy" id="759272"/>
    <lineage>
        <taxon>Eukaryota</taxon>
        <taxon>Fungi</taxon>
        <taxon>Dikarya</taxon>
        <taxon>Ascomycota</taxon>
        <taxon>Pezizomycotina</taxon>
        <taxon>Sordariomycetes</taxon>
        <taxon>Sordariomycetidae</taxon>
        <taxon>Sordariales</taxon>
        <taxon>Chaetomiaceae</taxon>
        <taxon>Thermochaetoides</taxon>
    </lineage>
</organism>
<dbReference type="AlphaFoldDB" id="G0SBZ1"/>
<evidence type="ECO:0000313" key="6">
    <source>
        <dbReference type="EMBL" id="EGS18917.1"/>
    </source>
</evidence>
<evidence type="ECO:0000256" key="3">
    <source>
        <dbReference type="ARBA" id="ARBA00022692"/>
    </source>
</evidence>
<keyword evidence="3" id="KW-0812">Transmembrane</keyword>
<keyword evidence="4" id="KW-1133">Transmembrane helix</keyword>
<dbReference type="GO" id="GO:0022857">
    <property type="term" value="F:transmembrane transporter activity"/>
    <property type="evidence" value="ECO:0007669"/>
    <property type="project" value="TreeGrafter"/>
</dbReference>
<dbReference type="GeneID" id="18259568"/>
<accession>G0SBZ1</accession>
<dbReference type="eggNOG" id="KOG0254">
    <property type="taxonomic scope" value="Eukaryota"/>
</dbReference>
<proteinExistence type="inferred from homology"/>
<dbReference type="RefSeq" id="XP_006695862.1">
    <property type="nucleotide sequence ID" value="XM_006695799.1"/>
</dbReference>
<dbReference type="PANTHER" id="PTHR23501">
    <property type="entry name" value="MAJOR FACILITATOR SUPERFAMILY"/>
    <property type="match status" value="1"/>
</dbReference>
<comment type="subcellular location">
    <subcellularLocation>
        <location evidence="1">Membrane</location>
        <topology evidence="1">Multi-pass membrane protein</topology>
    </subcellularLocation>
</comment>
<dbReference type="OrthoDB" id="10021397at2759"/>
<sequence>MVALMILLKLHNPRTPLLDGLKAMDRLGSDTVTYLSTLQALLGASPLMCGVYILPYVMSISLASAGIGILNSKVREVSGIHNPGNGHHDNGIWLSINLEARPDWGKIILFQLIAGIGAGPNVQGPLITLQAALEGRDIAAATTMLGFMRNMFASISLTFGGVVFQNVMRDQHPQLVAELG</sequence>
<comment type="similarity">
    <text evidence="2">Belongs to the major facilitator superfamily. TCR/Tet family.</text>
</comment>
<evidence type="ECO:0008006" key="8">
    <source>
        <dbReference type="Google" id="ProtNLM"/>
    </source>
</evidence>
<dbReference type="EMBL" id="GL988045">
    <property type="protein sequence ID" value="EGS18917.1"/>
    <property type="molecule type" value="Genomic_DNA"/>
</dbReference>
<name>G0SBZ1_CHATD</name>
<evidence type="ECO:0000256" key="1">
    <source>
        <dbReference type="ARBA" id="ARBA00004141"/>
    </source>
</evidence>
<gene>
    <name evidence="6" type="ORF">CTHT_0055300</name>
</gene>
<reference evidence="6 7" key="1">
    <citation type="journal article" date="2011" name="Cell">
        <title>Insight into structure and assembly of the nuclear pore complex by utilizing the genome of a eukaryotic thermophile.</title>
        <authorList>
            <person name="Amlacher S."/>
            <person name="Sarges P."/>
            <person name="Flemming D."/>
            <person name="van Noort V."/>
            <person name="Kunze R."/>
            <person name="Devos D.P."/>
            <person name="Arumugam M."/>
            <person name="Bork P."/>
            <person name="Hurt E."/>
        </authorList>
    </citation>
    <scope>NUCLEOTIDE SEQUENCE [LARGE SCALE GENOMIC DNA]</scope>
    <source>
        <strain evidence="7">DSM 1495 / CBS 144.50 / IMI 039719</strain>
    </source>
</reference>
<dbReference type="Proteomes" id="UP000008066">
    <property type="component" value="Unassembled WGS sequence"/>
</dbReference>
<evidence type="ECO:0000256" key="5">
    <source>
        <dbReference type="ARBA" id="ARBA00023136"/>
    </source>
</evidence>
<dbReference type="GO" id="GO:0005886">
    <property type="term" value="C:plasma membrane"/>
    <property type="evidence" value="ECO:0007669"/>
    <property type="project" value="TreeGrafter"/>
</dbReference>
<protein>
    <recommendedName>
        <fullName evidence="8">Major facilitator superfamily (MFS) profile domain-containing protein</fullName>
    </recommendedName>
</protein>
<dbReference type="HOGENOM" id="CLU_1496023_0_0_1"/>
<dbReference type="PANTHER" id="PTHR23501:SF102">
    <property type="entry name" value="DRUG TRANSPORTER, PUTATIVE (AFU_ORTHOLOGUE AFUA_3G08530)-RELATED"/>
    <property type="match status" value="1"/>
</dbReference>
<keyword evidence="5" id="KW-0472">Membrane</keyword>